<dbReference type="Proteomes" id="UP001159428">
    <property type="component" value="Unassembled WGS sequence"/>
</dbReference>
<sequence length="739" mass="80864">MTLVTLILMNCVHLSRNSVHTALNGSALVKDVRCYQTFVKTKFSKLSQHHSSCLELSQSHAFSSCPEEHQAVCTDISPIYNVYSSVLDSVDGISDQSVKSDLTARLQELFKVHTDYLGHLLRTKHQGDYYKFILKNLKPGECVMVIDYKMKLELGKRVREIQRDWYGKRGISLHGCYVVAQVDENQCSSEVFDLWLEDTKQDAFFTQSALSAFPGWKGSLLDTLYTSFLVCVYNGPHYHNTAVLCYLSEVNEVFNVRLQQYNNFEAGEGKTALDTHFTHISHKIVRYVRLGNDLETGEELGDLVQSMKNVSCFKLNIDRSKAPKKMGTLKDISLFGSFAFPMDGEYASGLVAQSLAGVGKMVKKTKVQVKKLASRESCLAGATGSSISSELPEPLERQSAVSIQPQDVYTIRFINHAPETVLAPTLDNVPRPSSFPSPPSGFALKKNSGKKTVFSLAQKEIMMLFYNRQATGGMRADPKDVIACMRERGVEVLKEQQIRSWWSMYHQKRKRSLNALTNDACNPTSQQHPVQSPSVSAPTTPASQQPSVATTCASQQPSGHAAPVPAPTSPAPQQPSAHATPLMATTAPGNQQHSGHAAPVPAHTTPAPQQPSGHTTQGMAATMPASQQPSGHAAPVPAHTMPASQQPAGHTTQGMAATMPASQQPSGHAAPVPAHTTPASQQPSGHTTQVMAATTQCQCWFHLHLQHQCIHLHYRLLVTLFLELQVLYSGVFQLTSASP</sequence>
<protein>
    <submittedName>
        <fullName evidence="2">Uncharacterized protein</fullName>
    </submittedName>
</protein>
<feature type="compositionally biased region" description="Polar residues" evidence="1">
    <location>
        <begin position="545"/>
        <end position="558"/>
    </location>
</feature>
<proteinExistence type="predicted"/>
<reference evidence="2 3" key="1">
    <citation type="submission" date="2022-05" db="EMBL/GenBank/DDBJ databases">
        <authorList>
            <consortium name="Genoscope - CEA"/>
            <person name="William W."/>
        </authorList>
    </citation>
    <scope>NUCLEOTIDE SEQUENCE [LARGE SCALE GENOMIC DNA]</scope>
</reference>
<evidence type="ECO:0000313" key="3">
    <source>
        <dbReference type="Proteomes" id="UP001159428"/>
    </source>
</evidence>
<feature type="region of interest" description="Disordered" evidence="1">
    <location>
        <begin position="518"/>
        <end position="685"/>
    </location>
</feature>
<organism evidence="2 3">
    <name type="scientific">Pocillopora meandrina</name>
    <dbReference type="NCBI Taxonomy" id="46732"/>
    <lineage>
        <taxon>Eukaryota</taxon>
        <taxon>Metazoa</taxon>
        <taxon>Cnidaria</taxon>
        <taxon>Anthozoa</taxon>
        <taxon>Hexacorallia</taxon>
        <taxon>Scleractinia</taxon>
        <taxon>Astrocoeniina</taxon>
        <taxon>Pocilloporidae</taxon>
        <taxon>Pocillopora</taxon>
    </lineage>
</organism>
<evidence type="ECO:0000313" key="2">
    <source>
        <dbReference type="EMBL" id="CAH3108048.1"/>
    </source>
</evidence>
<dbReference type="EMBL" id="CALNXJ010000011">
    <property type="protein sequence ID" value="CAH3108048.1"/>
    <property type="molecule type" value="Genomic_DNA"/>
</dbReference>
<feature type="compositionally biased region" description="Low complexity" evidence="1">
    <location>
        <begin position="596"/>
        <end position="611"/>
    </location>
</feature>
<evidence type="ECO:0000256" key="1">
    <source>
        <dbReference type="SAM" id="MobiDB-lite"/>
    </source>
</evidence>
<name>A0AAU9WD73_9CNID</name>
<keyword evidence="3" id="KW-1185">Reference proteome</keyword>
<gene>
    <name evidence="2" type="ORF">PMEA_00003083</name>
</gene>
<dbReference type="AlphaFoldDB" id="A0AAU9WD73"/>
<feature type="compositionally biased region" description="Low complexity" evidence="1">
    <location>
        <begin position="668"/>
        <end position="679"/>
    </location>
</feature>
<feature type="compositionally biased region" description="Low complexity" evidence="1">
    <location>
        <begin position="523"/>
        <end position="544"/>
    </location>
</feature>
<accession>A0AAU9WD73</accession>
<feature type="compositionally biased region" description="Pro residues" evidence="1">
    <location>
        <begin position="564"/>
        <end position="573"/>
    </location>
</feature>
<comment type="caution">
    <text evidence="2">The sequence shown here is derived from an EMBL/GenBank/DDBJ whole genome shotgun (WGS) entry which is preliminary data.</text>
</comment>
<feature type="compositionally biased region" description="Polar residues" evidence="1">
    <location>
        <begin position="642"/>
        <end position="666"/>
    </location>
</feature>
<feature type="compositionally biased region" description="Polar residues" evidence="1">
    <location>
        <begin position="612"/>
        <end position="630"/>
    </location>
</feature>